<organism evidence="3 4">
    <name type="scientific">Longibacter salinarum</name>
    <dbReference type="NCBI Taxonomy" id="1850348"/>
    <lineage>
        <taxon>Bacteria</taxon>
        <taxon>Pseudomonadati</taxon>
        <taxon>Rhodothermota</taxon>
        <taxon>Rhodothermia</taxon>
        <taxon>Rhodothermales</taxon>
        <taxon>Salisaetaceae</taxon>
        <taxon>Longibacter</taxon>
    </lineage>
</organism>
<dbReference type="Gene3D" id="3.30.565.10">
    <property type="entry name" value="Histidine kinase-like ATPase, C-terminal domain"/>
    <property type="match status" value="1"/>
</dbReference>
<dbReference type="AlphaFoldDB" id="A0A2A8D378"/>
<evidence type="ECO:0000313" key="4">
    <source>
        <dbReference type="Proteomes" id="UP000220102"/>
    </source>
</evidence>
<evidence type="ECO:0000259" key="2">
    <source>
        <dbReference type="Pfam" id="PF13581"/>
    </source>
</evidence>
<keyword evidence="4" id="KW-1185">Reference proteome</keyword>
<dbReference type="InterPro" id="IPR003594">
    <property type="entry name" value="HATPase_dom"/>
</dbReference>
<accession>A0A2A8D378</accession>
<dbReference type="InterPro" id="IPR036890">
    <property type="entry name" value="HATPase_C_sf"/>
</dbReference>
<evidence type="ECO:0000256" key="1">
    <source>
        <dbReference type="SAM" id="MobiDB-lite"/>
    </source>
</evidence>
<feature type="compositionally biased region" description="Low complexity" evidence="1">
    <location>
        <begin position="64"/>
        <end position="80"/>
    </location>
</feature>
<protein>
    <recommendedName>
        <fullName evidence="2">Histidine kinase/HSP90-like ATPase domain-containing protein</fullName>
    </recommendedName>
</protein>
<dbReference type="Proteomes" id="UP000220102">
    <property type="component" value="Unassembled WGS sequence"/>
</dbReference>
<feature type="region of interest" description="Disordered" evidence="1">
    <location>
        <begin position="38"/>
        <end position="91"/>
    </location>
</feature>
<dbReference type="EMBL" id="PDEQ01000001">
    <property type="protein sequence ID" value="PEN15412.1"/>
    <property type="molecule type" value="Genomic_DNA"/>
</dbReference>
<dbReference type="Pfam" id="PF13581">
    <property type="entry name" value="HATPase_c_2"/>
    <property type="match status" value="1"/>
</dbReference>
<comment type="caution">
    <text evidence="3">The sequence shown here is derived from an EMBL/GenBank/DDBJ whole genome shotgun (WGS) entry which is preliminary data.</text>
</comment>
<evidence type="ECO:0000313" key="3">
    <source>
        <dbReference type="EMBL" id="PEN15412.1"/>
    </source>
</evidence>
<feature type="domain" description="Histidine kinase/HSP90-like ATPase" evidence="2">
    <location>
        <begin position="95"/>
        <end position="186"/>
    </location>
</feature>
<gene>
    <name evidence="3" type="ORF">CRI94_03200</name>
</gene>
<dbReference type="OrthoDB" id="1524025at2"/>
<sequence length="206" mass="23179">MGMHSISQHYDDLNRAIDDVRGLLDEWLAEFGEDPMSTWAANTSSERPDGTSFRKHAKDTGPDSASSESSSSRPIPSESSNGTSLPDEDQGRPSVVRYVQVVLHEWLANLIQHADFGSESPTVEIRIYAHERYISCAVDDNSHGFDLQEQLVKQRQEARVLPERGMGLRIINACTDRCTYHSTDAGCHRFEFSIPVDHDPWLSMLF</sequence>
<dbReference type="SUPFAM" id="SSF55874">
    <property type="entry name" value="ATPase domain of HSP90 chaperone/DNA topoisomerase II/histidine kinase"/>
    <property type="match status" value="1"/>
</dbReference>
<name>A0A2A8D378_9BACT</name>
<dbReference type="CDD" id="cd16936">
    <property type="entry name" value="HATPase_RsbW-like"/>
    <property type="match status" value="1"/>
</dbReference>
<reference evidence="3 4" key="1">
    <citation type="submission" date="2017-10" db="EMBL/GenBank/DDBJ databases">
        <title>Draft genome of Longibacter Salinarum.</title>
        <authorList>
            <person name="Goh K.M."/>
            <person name="Shamsir M.S."/>
            <person name="Lim S.W."/>
        </authorList>
    </citation>
    <scope>NUCLEOTIDE SEQUENCE [LARGE SCALE GENOMIC DNA]</scope>
    <source>
        <strain evidence="3 4">KCTC 52045</strain>
    </source>
</reference>
<dbReference type="RefSeq" id="WP_098074309.1">
    <property type="nucleotide sequence ID" value="NZ_PDEQ01000001.1"/>
</dbReference>
<proteinExistence type="predicted"/>